<evidence type="ECO:0000313" key="1">
    <source>
        <dbReference type="EMBL" id="GAI14505.1"/>
    </source>
</evidence>
<sequence>MRKTPPLHTLFIGSFDAISNQGLIYSTTDSGLTYSTPAVVGDQLLSSITFSPNYKQDGFILIGSTAGWVYWSNDNGTSFKPLPPDATSPPLTGNISVAFDRRFSSNSTVYAASDTPDSDIYRFIIDKSNNWQGIDATLPRGRPNASKVVQLLVSVDGTLYAINSQSVDAADKEGGMERCLNPSYSPGPTFETVTRGLDDGVALSGLWLSGNKLWSVDTANTRLTTFTDSLAVPVTLILPLNQASSIDTRNVTLWWSSASGATKYEWQLDYDTDFSSAPFEGDTKASSVRLPEQLKLATTYHWP</sequence>
<protein>
    <recommendedName>
        <fullName evidence="2">Sortilin N-terminal domain-containing protein</fullName>
    </recommendedName>
</protein>
<dbReference type="AlphaFoldDB" id="X1MII7"/>
<accession>X1MII7</accession>
<feature type="non-terminal residue" evidence="1">
    <location>
        <position position="303"/>
    </location>
</feature>
<name>X1MII7_9ZZZZ</name>
<dbReference type="SUPFAM" id="SSF110296">
    <property type="entry name" value="Oligoxyloglucan reducing end-specific cellobiohydrolase"/>
    <property type="match status" value="1"/>
</dbReference>
<comment type="caution">
    <text evidence="1">The sequence shown here is derived from an EMBL/GenBank/DDBJ whole genome shotgun (WGS) entry which is preliminary data.</text>
</comment>
<dbReference type="InterPro" id="IPR015943">
    <property type="entry name" value="WD40/YVTN_repeat-like_dom_sf"/>
</dbReference>
<proteinExistence type="predicted"/>
<gene>
    <name evidence="1" type="ORF">S06H3_13432</name>
</gene>
<dbReference type="InterPro" id="IPR013783">
    <property type="entry name" value="Ig-like_fold"/>
</dbReference>
<reference evidence="1" key="1">
    <citation type="journal article" date="2014" name="Front. Microbiol.">
        <title>High frequency of phylogenetically diverse reductive dehalogenase-homologous genes in deep subseafloor sedimentary metagenomes.</title>
        <authorList>
            <person name="Kawai M."/>
            <person name="Futagami T."/>
            <person name="Toyoda A."/>
            <person name="Takaki Y."/>
            <person name="Nishi S."/>
            <person name="Hori S."/>
            <person name="Arai W."/>
            <person name="Tsubouchi T."/>
            <person name="Morono Y."/>
            <person name="Uchiyama I."/>
            <person name="Ito T."/>
            <person name="Fujiyama A."/>
            <person name="Inagaki F."/>
            <person name="Takami H."/>
        </authorList>
    </citation>
    <scope>NUCLEOTIDE SEQUENCE</scope>
    <source>
        <strain evidence="1">Expedition CK06-06</strain>
    </source>
</reference>
<dbReference type="EMBL" id="BARV01006560">
    <property type="protein sequence ID" value="GAI14505.1"/>
    <property type="molecule type" value="Genomic_DNA"/>
</dbReference>
<dbReference type="Gene3D" id="2.130.10.10">
    <property type="entry name" value="YVTN repeat-like/Quinoprotein amine dehydrogenase"/>
    <property type="match status" value="1"/>
</dbReference>
<dbReference type="Gene3D" id="2.60.40.10">
    <property type="entry name" value="Immunoglobulins"/>
    <property type="match status" value="1"/>
</dbReference>
<organism evidence="1">
    <name type="scientific">marine sediment metagenome</name>
    <dbReference type="NCBI Taxonomy" id="412755"/>
    <lineage>
        <taxon>unclassified sequences</taxon>
        <taxon>metagenomes</taxon>
        <taxon>ecological metagenomes</taxon>
    </lineage>
</organism>
<evidence type="ECO:0008006" key="2">
    <source>
        <dbReference type="Google" id="ProtNLM"/>
    </source>
</evidence>